<dbReference type="EMBL" id="JBHSAF010000002">
    <property type="protein sequence ID" value="MFC3912760.1"/>
    <property type="molecule type" value="Genomic_DNA"/>
</dbReference>
<gene>
    <name evidence="2" type="ORF">ACFOSS_04660</name>
</gene>
<dbReference type="InterPro" id="IPR002645">
    <property type="entry name" value="STAS_dom"/>
</dbReference>
<dbReference type="Pfam" id="PF13466">
    <property type="entry name" value="STAS_2"/>
    <property type="match status" value="1"/>
</dbReference>
<protein>
    <submittedName>
        <fullName evidence="2">Lipid asymmetry maintenance protein MlaB</fullName>
    </submittedName>
</protein>
<dbReference type="InterPro" id="IPR058548">
    <property type="entry name" value="MlaB-like_STAS"/>
</dbReference>
<proteinExistence type="predicted"/>
<dbReference type="InterPro" id="IPR036513">
    <property type="entry name" value="STAS_dom_sf"/>
</dbReference>
<evidence type="ECO:0000259" key="1">
    <source>
        <dbReference type="PROSITE" id="PS50801"/>
    </source>
</evidence>
<name>A0ABV8CKM1_9GAMM</name>
<evidence type="ECO:0000313" key="3">
    <source>
        <dbReference type="Proteomes" id="UP001595692"/>
    </source>
</evidence>
<feature type="domain" description="STAS" evidence="1">
    <location>
        <begin position="1"/>
        <end position="101"/>
    </location>
</feature>
<dbReference type="InterPro" id="IPR052746">
    <property type="entry name" value="MlaB_ABC_Transporter"/>
</dbReference>
<dbReference type="PANTHER" id="PTHR35849:SF2">
    <property type="entry name" value="BLR2341 PROTEIN"/>
    <property type="match status" value="1"/>
</dbReference>
<accession>A0ABV8CKM1</accession>
<dbReference type="PANTHER" id="PTHR35849">
    <property type="entry name" value="BLR2341 PROTEIN"/>
    <property type="match status" value="1"/>
</dbReference>
<dbReference type="Gene3D" id="3.30.750.24">
    <property type="entry name" value="STAS domain"/>
    <property type="match status" value="1"/>
</dbReference>
<sequence length="101" mass="11342">MLQIGMDGEAILASFSGALTIYEVAEYQQQLQQYPLEQEQLVIDLSAVDDIDTAGLQLLMVLRKSLGSRLTMRNHSPSVIELLDVYHLVPFFGDHIILSEH</sequence>
<dbReference type="Proteomes" id="UP001595692">
    <property type="component" value="Unassembled WGS sequence"/>
</dbReference>
<dbReference type="PROSITE" id="PS50801">
    <property type="entry name" value="STAS"/>
    <property type="match status" value="1"/>
</dbReference>
<reference evidence="3" key="1">
    <citation type="journal article" date="2019" name="Int. J. Syst. Evol. Microbiol.">
        <title>The Global Catalogue of Microorganisms (GCM) 10K type strain sequencing project: providing services to taxonomists for standard genome sequencing and annotation.</title>
        <authorList>
            <consortium name="The Broad Institute Genomics Platform"/>
            <consortium name="The Broad Institute Genome Sequencing Center for Infectious Disease"/>
            <person name="Wu L."/>
            <person name="Ma J."/>
        </authorList>
    </citation>
    <scope>NUCLEOTIDE SEQUENCE [LARGE SCALE GENOMIC DNA]</scope>
    <source>
        <strain evidence="3">CCUG 54939</strain>
    </source>
</reference>
<organism evidence="2 3">
    <name type="scientific">Pseudaeromonas sharmana</name>
    <dbReference type="NCBI Taxonomy" id="328412"/>
    <lineage>
        <taxon>Bacteria</taxon>
        <taxon>Pseudomonadati</taxon>
        <taxon>Pseudomonadota</taxon>
        <taxon>Gammaproteobacteria</taxon>
        <taxon>Aeromonadales</taxon>
        <taxon>Aeromonadaceae</taxon>
        <taxon>Pseudaeromonas</taxon>
    </lineage>
</organism>
<keyword evidence="3" id="KW-1185">Reference proteome</keyword>
<dbReference type="SUPFAM" id="SSF52091">
    <property type="entry name" value="SpoIIaa-like"/>
    <property type="match status" value="1"/>
</dbReference>
<dbReference type="RefSeq" id="WP_377150918.1">
    <property type="nucleotide sequence ID" value="NZ_JBHSAF010000002.1"/>
</dbReference>
<evidence type="ECO:0000313" key="2">
    <source>
        <dbReference type="EMBL" id="MFC3912760.1"/>
    </source>
</evidence>
<comment type="caution">
    <text evidence="2">The sequence shown here is derived from an EMBL/GenBank/DDBJ whole genome shotgun (WGS) entry which is preliminary data.</text>
</comment>